<evidence type="ECO:0000313" key="2">
    <source>
        <dbReference type="Proteomes" id="UP000682782"/>
    </source>
</evidence>
<evidence type="ECO:0000313" key="1">
    <source>
        <dbReference type="EMBL" id="QUC67659.1"/>
    </source>
</evidence>
<accession>A0AC61MXH7</accession>
<protein>
    <submittedName>
        <fullName evidence="1">Uncharacterized protein</fullName>
    </submittedName>
</protein>
<proteinExistence type="predicted"/>
<sequence>MKKSVALICALVLICSIAVTALAACANHYYTKTYQTTSYYTKPKWTKCGYNSYTHAHTMSYKDIITVYSCPNCHDYYTTTKTVLLSETCPCAH</sequence>
<organism evidence="1 2">
    <name type="scientific">Aristaeella hokkaidonensis</name>
    <dbReference type="NCBI Taxonomy" id="3046382"/>
    <lineage>
        <taxon>Bacteria</taxon>
        <taxon>Bacillati</taxon>
        <taxon>Bacillota</taxon>
        <taxon>Clostridia</taxon>
        <taxon>Eubacteriales</taxon>
        <taxon>Aristaeellaceae</taxon>
        <taxon>Aristaeella</taxon>
    </lineage>
</organism>
<name>A0AC61MXH7_9FIRM</name>
<dbReference type="Proteomes" id="UP000682782">
    <property type="component" value="Chromosome"/>
</dbReference>
<keyword evidence="2" id="KW-1185">Reference proteome</keyword>
<reference evidence="1" key="1">
    <citation type="submission" date="2021-01" db="EMBL/GenBank/DDBJ databases">
        <title>Complete genome sequence of Clostridiales bacterium R-7.</title>
        <authorList>
            <person name="Mahoney-Kurpe S.C."/>
            <person name="Palevich N."/>
            <person name="Koike S."/>
            <person name="Moon C.D."/>
            <person name="Attwood G.T."/>
        </authorList>
    </citation>
    <scope>NUCLEOTIDE SEQUENCE</scope>
    <source>
        <strain evidence="1">R-7</strain>
    </source>
</reference>
<gene>
    <name evidence="1" type="ORF">JYE49_02855</name>
</gene>
<dbReference type="EMBL" id="CP068393">
    <property type="protein sequence ID" value="QUC67659.1"/>
    <property type="molecule type" value="Genomic_DNA"/>
</dbReference>